<proteinExistence type="predicted"/>
<dbReference type="GO" id="GO:0016491">
    <property type="term" value="F:oxidoreductase activity"/>
    <property type="evidence" value="ECO:0007669"/>
    <property type="project" value="UniProtKB-KW"/>
</dbReference>
<dbReference type="AlphaFoldDB" id="A0A939IKL4"/>
<organism evidence="1 2">
    <name type="scientific">Parahaliea mediterranea</name>
    <dbReference type="NCBI Taxonomy" id="651086"/>
    <lineage>
        <taxon>Bacteria</taxon>
        <taxon>Pseudomonadati</taxon>
        <taxon>Pseudomonadota</taxon>
        <taxon>Gammaproteobacteria</taxon>
        <taxon>Cellvibrionales</taxon>
        <taxon>Halieaceae</taxon>
        <taxon>Parahaliea</taxon>
    </lineage>
</organism>
<evidence type="ECO:0000313" key="2">
    <source>
        <dbReference type="Proteomes" id="UP000664303"/>
    </source>
</evidence>
<accession>A0A939IKL4</accession>
<dbReference type="EMBL" id="JAFKCZ010000002">
    <property type="protein sequence ID" value="MBN7795570.1"/>
    <property type="molecule type" value="Genomic_DNA"/>
</dbReference>
<dbReference type="EC" id="1.-.-.-" evidence="1"/>
<dbReference type="InterPro" id="IPR012349">
    <property type="entry name" value="Split_barrel_FMN-bd"/>
</dbReference>
<name>A0A939IKL4_9GAMM</name>
<dbReference type="Gene3D" id="2.30.110.10">
    <property type="entry name" value="Electron Transport, Fmn-binding Protein, Chain A"/>
    <property type="match status" value="1"/>
</dbReference>
<gene>
    <name evidence="1" type="ORF">JYP50_03140</name>
</gene>
<dbReference type="RefSeq" id="WP_206559016.1">
    <property type="nucleotide sequence ID" value="NZ_JAFKCZ010000002.1"/>
</dbReference>
<reference evidence="1" key="1">
    <citation type="submission" date="2021-02" db="EMBL/GenBank/DDBJ databases">
        <title>PHA producing bacteria isolated from coastal sediment in Guangdong, Shenzhen.</title>
        <authorList>
            <person name="Zheng W."/>
            <person name="Yu S."/>
            <person name="Huang Y."/>
        </authorList>
    </citation>
    <scope>NUCLEOTIDE SEQUENCE</scope>
    <source>
        <strain evidence="1">TN14-10</strain>
    </source>
</reference>
<protein>
    <submittedName>
        <fullName evidence="1">PPOX class F420-dependent oxidoreductase</fullName>
        <ecNumber evidence="1">1.-.-.-</ecNumber>
    </submittedName>
</protein>
<evidence type="ECO:0000313" key="1">
    <source>
        <dbReference type="EMBL" id="MBN7795570.1"/>
    </source>
</evidence>
<keyword evidence="1" id="KW-0560">Oxidoreductase</keyword>
<dbReference type="Proteomes" id="UP000664303">
    <property type="component" value="Unassembled WGS sequence"/>
</dbReference>
<keyword evidence="2" id="KW-1185">Reference proteome</keyword>
<comment type="caution">
    <text evidence="1">The sequence shown here is derived from an EMBL/GenBank/DDBJ whole genome shotgun (WGS) entry which is preliminary data.</text>
</comment>
<dbReference type="NCBIfam" id="TIGR03666">
    <property type="entry name" value="Rv2061_F420"/>
    <property type="match status" value="1"/>
</dbReference>
<sequence>MGEETRQKLEAGDYISFATRKRNGDFVPTPVWFAPYAGSYYLFSAGEAGKVKRLRNFSEARIAPCTVTGKLTGDWIDATAHLLDSEEDRATALGALRRKYFLQMRIGDLFARLTGRYQRRAYIRVDLPG</sequence>
<dbReference type="SUPFAM" id="SSF50475">
    <property type="entry name" value="FMN-binding split barrel"/>
    <property type="match status" value="1"/>
</dbReference>
<dbReference type="InterPro" id="IPR019965">
    <property type="entry name" value="PPOX_F420-dep_Rv2061_put"/>
</dbReference>